<proteinExistence type="inferred from homology"/>
<dbReference type="GO" id="GO:0015031">
    <property type="term" value="P:protein transport"/>
    <property type="evidence" value="ECO:0007669"/>
    <property type="project" value="UniProtKB-KW"/>
</dbReference>
<evidence type="ECO:0000256" key="4">
    <source>
        <dbReference type="ARBA" id="ARBA00022927"/>
    </source>
</evidence>
<keyword evidence="4" id="KW-0653">Protein transport</keyword>
<organism evidence="6 7">
    <name type="scientific">Pseudomonas helleri</name>
    <dbReference type="NCBI Taxonomy" id="1608996"/>
    <lineage>
        <taxon>Bacteria</taxon>
        <taxon>Pseudomonadati</taxon>
        <taxon>Pseudomonadota</taxon>
        <taxon>Gammaproteobacteria</taxon>
        <taxon>Pseudomonadales</taxon>
        <taxon>Pseudomonadaceae</taxon>
        <taxon>Pseudomonas</taxon>
    </lineage>
</organism>
<dbReference type="Proteomes" id="UP000489190">
    <property type="component" value="Unassembled WGS sequence"/>
</dbReference>
<evidence type="ECO:0000313" key="7">
    <source>
        <dbReference type="Proteomes" id="UP000489190"/>
    </source>
</evidence>
<feature type="domain" description="Solute-binding protein family 5" evidence="5">
    <location>
        <begin position="85"/>
        <end position="426"/>
    </location>
</feature>
<evidence type="ECO:0000256" key="3">
    <source>
        <dbReference type="ARBA" id="ARBA00022856"/>
    </source>
</evidence>
<dbReference type="RefSeq" id="WP_153328166.1">
    <property type="nucleotide sequence ID" value="NZ_WIWI01000024.1"/>
</dbReference>
<keyword evidence="2" id="KW-0732">Signal</keyword>
<dbReference type="PANTHER" id="PTHR30290:SF38">
    <property type="entry name" value="D,D-DIPEPTIDE-BINDING PERIPLASMIC PROTEIN DDPA-RELATED"/>
    <property type="match status" value="1"/>
</dbReference>
<keyword evidence="3" id="KW-0571">Peptide transport</keyword>
<protein>
    <submittedName>
        <fullName evidence="6">ABC transporter substrate-binding protein</fullName>
    </submittedName>
</protein>
<dbReference type="Gene3D" id="3.10.105.10">
    <property type="entry name" value="Dipeptide-binding Protein, Domain 3"/>
    <property type="match status" value="1"/>
</dbReference>
<dbReference type="AlphaFoldDB" id="A0A6A7YP71"/>
<dbReference type="GO" id="GO:0043190">
    <property type="term" value="C:ATP-binding cassette (ABC) transporter complex"/>
    <property type="evidence" value="ECO:0007669"/>
    <property type="project" value="InterPro"/>
</dbReference>
<comment type="similarity">
    <text evidence="1">Belongs to the bacterial solute-binding protein 5 family.</text>
</comment>
<dbReference type="CDD" id="cd08517">
    <property type="entry name" value="PBP2_NikA_DppA_OppA_like_13"/>
    <property type="match status" value="1"/>
</dbReference>
<dbReference type="InterPro" id="IPR000914">
    <property type="entry name" value="SBP_5_dom"/>
</dbReference>
<sequence>MSSPAHRHPPRPGPLRLALKRLGLLASAAVFAASVHAAPQDGGVLNLIAQPEPPLLMHGVVTHVSTQYVSGKILQGLLTFDTDLKPKPVLARSWTVSPDGLTYTFELQPDVQWHDGKPFTASDVKFSFGTFYPEVDKRIASVFEEYLDNIDASQPHQVVFHLKKPFAPFLSLLGSGLRPIAPEHLYAGTDFRSNPYNLKPVGTGPFKFEEWKRGAYIKLVKNPNYWKKGLPHLDAIVFHVIPDGSSRAAAFERNDVQVLRSGDADYSDLKRLGALPGVESSDKGWELYSGLAYLQFNTRKPPLNNPKVRQAILYALNRPFIVDNIFFGAGKVSPGAFASSSPYHDPQLPQYGYDLAKAKALIAESGVDVGAVRIRLLNGEKGGAWERLAEYTRQALQPLGFKVQVVTSDAATWFQRVSDWDFDLTYNFIFQIGDPYLVNAYLYRTDYILKTSPFANVGGYSNPDVDNLWSKVADTPEGAERTRVYSELEHKLNDDLPVAPIFEMRYPTLFHSQVKNLLQTATSLNEDYESVYLDAPAP</sequence>
<dbReference type="GO" id="GO:0015833">
    <property type="term" value="P:peptide transport"/>
    <property type="evidence" value="ECO:0007669"/>
    <property type="project" value="UniProtKB-KW"/>
</dbReference>
<name>A0A6A7YP71_9PSED</name>
<dbReference type="EMBL" id="WIWI01000024">
    <property type="protein sequence ID" value="MQT89566.1"/>
    <property type="molecule type" value="Genomic_DNA"/>
</dbReference>
<dbReference type="Gene3D" id="3.40.190.10">
    <property type="entry name" value="Periplasmic binding protein-like II"/>
    <property type="match status" value="1"/>
</dbReference>
<dbReference type="PIRSF" id="PIRSF002741">
    <property type="entry name" value="MppA"/>
    <property type="match status" value="1"/>
</dbReference>
<dbReference type="PANTHER" id="PTHR30290">
    <property type="entry name" value="PERIPLASMIC BINDING COMPONENT OF ABC TRANSPORTER"/>
    <property type="match status" value="1"/>
</dbReference>
<comment type="caution">
    <text evidence="6">The sequence shown here is derived from an EMBL/GenBank/DDBJ whole genome shotgun (WGS) entry which is preliminary data.</text>
</comment>
<evidence type="ECO:0000313" key="6">
    <source>
        <dbReference type="EMBL" id="MQT89566.1"/>
    </source>
</evidence>
<dbReference type="InterPro" id="IPR030678">
    <property type="entry name" value="Peptide/Ni-bd"/>
</dbReference>
<dbReference type="InterPro" id="IPR039424">
    <property type="entry name" value="SBP_5"/>
</dbReference>
<evidence type="ECO:0000256" key="1">
    <source>
        <dbReference type="ARBA" id="ARBA00005695"/>
    </source>
</evidence>
<gene>
    <name evidence="6" type="ORF">GHO39_10535</name>
</gene>
<accession>A0A6A7YP71</accession>
<keyword evidence="4" id="KW-0813">Transport</keyword>
<evidence type="ECO:0000259" key="5">
    <source>
        <dbReference type="Pfam" id="PF00496"/>
    </source>
</evidence>
<reference evidence="6 7" key="1">
    <citation type="submission" date="2019-10" db="EMBL/GenBank/DDBJ databases">
        <title>Evaluation of single-gene subtyping targets for Pseudomonas.</title>
        <authorList>
            <person name="Reichler S.J."/>
            <person name="Orsi R.H."/>
            <person name="Wiedmann M."/>
            <person name="Martin N.H."/>
            <person name="Murphy S.I."/>
        </authorList>
    </citation>
    <scope>NUCLEOTIDE SEQUENCE [LARGE SCALE GENOMIC DNA]</scope>
    <source>
        <strain evidence="6 7">FSL R10-3254</strain>
    </source>
</reference>
<evidence type="ECO:0000256" key="2">
    <source>
        <dbReference type="ARBA" id="ARBA00022729"/>
    </source>
</evidence>
<dbReference type="Pfam" id="PF00496">
    <property type="entry name" value="SBP_bac_5"/>
    <property type="match status" value="1"/>
</dbReference>
<dbReference type="GO" id="GO:0030288">
    <property type="term" value="C:outer membrane-bounded periplasmic space"/>
    <property type="evidence" value="ECO:0007669"/>
    <property type="project" value="UniProtKB-ARBA"/>
</dbReference>
<dbReference type="SUPFAM" id="SSF53850">
    <property type="entry name" value="Periplasmic binding protein-like II"/>
    <property type="match status" value="1"/>
</dbReference>
<dbReference type="GO" id="GO:1904680">
    <property type="term" value="F:peptide transmembrane transporter activity"/>
    <property type="evidence" value="ECO:0007669"/>
    <property type="project" value="TreeGrafter"/>
</dbReference>